<dbReference type="OrthoDB" id="234267at2"/>
<keyword evidence="3" id="KW-1133">Transmembrane helix</keyword>
<dbReference type="EMBL" id="SJPH01000001">
    <property type="protein sequence ID" value="TWT48752.1"/>
    <property type="molecule type" value="Genomic_DNA"/>
</dbReference>
<sequence>MPNAPVTLSALDLIDLVQRRRNLLVGPAIAGFVLAAIASLILPRYWHAQQGLLIRSDAAGYADQRLGKFTDLAEMKTVQETLLELARSRSVVEAVLTEVRGKTPTPRAIADFRDRLRFSPPGGAEFGKTEIFYLGVLDTNRDRAIALVESTARELDLRLQALRDQRAGSMVAEVGRSVEVARAQLTQHLESLAKFELSVGADLIELRHLISPTGGQSEFSARTLAIEADLRTLVQRSRENEALLNELELAATDPARLSATPDSLLAGQPGVRRLKSGLVEAQLNVARIAGARTPDHPFVLAARQAEVQVRNELSRELPTAIAGVKLELDVATQREAELRSQLQNLRLRSSELASKRSRYAEISANVDSQTRVLEGALKQLADAKAHRAGAESASLLSAIDTVETGVNPAGPGRTTIAATGGLAGLLLGAAIVFLLEAPVAPGSTPRRPITTQASKPAAGDFGSPVPPARTDVAPPAATVGSTLRSDAENWLASISGTRR</sequence>
<name>A0A5C5WG48_9BACT</name>
<keyword evidence="5" id="KW-1185">Reference proteome</keyword>
<protein>
    <recommendedName>
        <fullName evidence="6">Chain length determinant protein</fullName>
    </recommendedName>
</protein>
<feature type="coiled-coil region" evidence="1">
    <location>
        <begin position="328"/>
        <end position="355"/>
    </location>
</feature>
<dbReference type="AlphaFoldDB" id="A0A5C5WG48"/>
<accession>A0A5C5WG48</accession>
<keyword evidence="1" id="KW-0175">Coiled coil</keyword>
<evidence type="ECO:0000256" key="3">
    <source>
        <dbReference type="SAM" id="Phobius"/>
    </source>
</evidence>
<dbReference type="RefSeq" id="WP_146571046.1">
    <property type="nucleotide sequence ID" value="NZ_SJPH01000001.1"/>
</dbReference>
<evidence type="ECO:0000313" key="5">
    <source>
        <dbReference type="Proteomes" id="UP000318995"/>
    </source>
</evidence>
<evidence type="ECO:0000313" key="4">
    <source>
        <dbReference type="EMBL" id="TWT48752.1"/>
    </source>
</evidence>
<dbReference type="PANTHER" id="PTHR32309:SF31">
    <property type="entry name" value="CAPSULAR EXOPOLYSACCHARIDE FAMILY"/>
    <property type="match status" value="1"/>
</dbReference>
<organism evidence="4 5">
    <name type="scientific">Botrimarina hoheduenensis</name>
    <dbReference type="NCBI Taxonomy" id="2528000"/>
    <lineage>
        <taxon>Bacteria</taxon>
        <taxon>Pseudomonadati</taxon>
        <taxon>Planctomycetota</taxon>
        <taxon>Planctomycetia</taxon>
        <taxon>Pirellulales</taxon>
        <taxon>Lacipirellulaceae</taxon>
        <taxon>Botrimarina</taxon>
    </lineage>
</organism>
<dbReference type="PANTHER" id="PTHR32309">
    <property type="entry name" value="TYROSINE-PROTEIN KINASE"/>
    <property type="match status" value="1"/>
</dbReference>
<dbReference type="InterPro" id="IPR050445">
    <property type="entry name" value="Bact_polysacc_biosynth/exp"/>
</dbReference>
<evidence type="ECO:0008006" key="6">
    <source>
        <dbReference type="Google" id="ProtNLM"/>
    </source>
</evidence>
<evidence type="ECO:0000256" key="1">
    <source>
        <dbReference type="SAM" id="Coils"/>
    </source>
</evidence>
<gene>
    <name evidence="4" type="ORF">Pla111_05270</name>
</gene>
<reference evidence="4 5" key="1">
    <citation type="submission" date="2019-02" db="EMBL/GenBank/DDBJ databases">
        <title>Deep-cultivation of Planctomycetes and their phenomic and genomic characterization uncovers novel biology.</title>
        <authorList>
            <person name="Wiegand S."/>
            <person name="Jogler M."/>
            <person name="Boedeker C."/>
            <person name="Pinto D."/>
            <person name="Vollmers J."/>
            <person name="Rivas-Marin E."/>
            <person name="Kohn T."/>
            <person name="Peeters S.H."/>
            <person name="Heuer A."/>
            <person name="Rast P."/>
            <person name="Oberbeckmann S."/>
            <person name="Bunk B."/>
            <person name="Jeske O."/>
            <person name="Meyerdierks A."/>
            <person name="Storesund J.E."/>
            <person name="Kallscheuer N."/>
            <person name="Luecker S."/>
            <person name="Lage O.M."/>
            <person name="Pohl T."/>
            <person name="Merkel B.J."/>
            <person name="Hornburger P."/>
            <person name="Mueller R.-W."/>
            <person name="Bruemmer F."/>
            <person name="Labrenz M."/>
            <person name="Spormann A.M."/>
            <person name="Op Den Camp H."/>
            <person name="Overmann J."/>
            <person name="Amann R."/>
            <person name="Jetten M.S.M."/>
            <person name="Mascher T."/>
            <person name="Medema M.H."/>
            <person name="Devos D.P."/>
            <person name="Kaster A.-K."/>
            <person name="Ovreas L."/>
            <person name="Rohde M."/>
            <person name="Galperin M.Y."/>
            <person name="Jogler C."/>
        </authorList>
    </citation>
    <scope>NUCLEOTIDE SEQUENCE [LARGE SCALE GENOMIC DNA]</scope>
    <source>
        <strain evidence="4 5">Pla111</strain>
    </source>
</reference>
<keyword evidence="3" id="KW-0472">Membrane</keyword>
<keyword evidence="3" id="KW-0812">Transmembrane</keyword>
<feature type="transmembrane region" description="Helical" evidence="3">
    <location>
        <begin position="23"/>
        <end position="46"/>
    </location>
</feature>
<dbReference type="Proteomes" id="UP000318995">
    <property type="component" value="Unassembled WGS sequence"/>
</dbReference>
<comment type="caution">
    <text evidence="4">The sequence shown here is derived from an EMBL/GenBank/DDBJ whole genome shotgun (WGS) entry which is preliminary data.</text>
</comment>
<feature type="region of interest" description="Disordered" evidence="2">
    <location>
        <begin position="442"/>
        <end position="481"/>
    </location>
</feature>
<evidence type="ECO:0000256" key="2">
    <source>
        <dbReference type="SAM" id="MobiDB-lite"/>
    </source>
</evidence>
<proteinExistence type="predicted"/>